<proteinExistence type="predicted"/>
<organism evidence="1 2">
    <name type="scientific">Aminipila butyrica</name>
    <dbReference type="NCBI Taxonomy" id="433296"/>
    <lineage>
        <taxon>Bacteria</taxon>
        <taxon>Bacillati</taxon>
        <taxon>Bacillota</taxon>
        <taxon>Clostridia</taxon>
        <taxon>Peptostreptococcales</taxon>
        <taxon>Anaerovoracaceae</taxon>
        <taxon>Aminipila</taxon>
    </lineage>
</organism>
<dbReference type="KEGG" id="abut:Ami103574_10925"/>
<accession>A0A858BWK1</accession>
<name>A0A858BWK1_9FIRM</name>
<gene>
    <name evidence="1" type="ORF">Ami103574_10925</name>
</gene>
<reference evidence="1 2" key="1">
    <citation type="submission" date="2020-02" db="EMBL/GenBank/DDBJ databases">
        <authorList>
            <person name="Kim Y.B."/>
            <person name="Roh S.W."/>
        </authorList>
    </citation>
    <scope>NUCLEOTIDE SEQUENCE [LARGE SCALE GENOMIC DNA]</scope>
    <source>
        <strain evidence="1 2">DSM 103574</strain>
    </source>
</reference>
<sequence>MDNKQAFIAYMEERQELWKKKKVIEGKMLDYKLNSFAIESSFRISKSYSSRYTSRRRSLN</sequence>
<dbReference type="AlphaFoldDB" id="A0A858BWK1"/>
<keyword evidence="2" id="KW-1185">Reference proteome</keyword>
<dbReference type="RefSeq" id="WP_163067042.1">
    <property type="nucleotide sequence ID" value="NZ_CP048649.1"/>
</dbReference>
<dbReference type="Proteomes" id="UP000466848">
    <property type="component" value="Chromosome"/>
</dbReference>
<evidence type="ECO:0000313" key="2">
    <source>
        <dbReference type="Proteomes" id="UP000466848"/>
    </source>
</evidence>
<protein>
    <submittedName>
        <fullName evidence="1">Uncharacterized protein</fullName>
    </submittedName>
</protein>
<dbReference type="EMBL" id="CP048649">
    <property type="protein sequence ID" value="QIB69802.1"/>
    <property type="molecule type" value="Genomic_DNA"/>
</dbReference>
<evidence type="ECO:0000313" key="1">
    <source>
        <dbReference type="EMBL" id="QIB69802.1"/>
    </source>
</evidence>